<keyword evidence="2" id="KW-1185">Reference proteome</keyword>
<proteinExistence type="predicted"/>
<sequence>MGFAMNIFTEALLFSEDLLIDFMHRNKISWTPATSGNTYRHCVQSKFTPAIGNAVSNLSKLPLSSMTFAIYGKVPYFPRGYNPRDFLHYCAVLATAAADECDRGNDEFADEVVLSIARYLKEMKGSGEFNRKGGWSAIQQEGAESCVHWQRQTIRNLETRIGYSK</sequence>
<accession>A0A4Y2MP08</accession>
<reference evidence="1 2" key="1">
    <citation type="journal article" date="2019" name="Sci. Rep.">
        <title>Orb-weaving spider Araneus ventricosus genome elucidates the spidroin gene catalogue.</title>
        <authorList>
            <person name="Kono N."/>
            <person name="Nakamura H."/>
            <person name="Ohtoshi R."/>
            <person name="Moran D.A.P."/>
            <person name="Shinohara A."/>
            <person name="Yoshida Y."/>
            <person name="Fujiwara M."/>
            <person name="Mori M."/>
            <person name="Tomita M."/>
            <person name="Arakawa K."/>
        </authorList>
    </citation>
    <scope>NUCLEOTIDE SEQUENCE [LARGE SCALE GENOMIC DNA]</scope>
</reference>
<evidence type="ECO:0000313" key="2">
    <source>
        <dbReference type="Proteomes" id="UP000499080"/>
    </source>
</evidence>
<name>A0A4Y2MP08_ARAVE</name>
<dbReference type="OrthoDB" id="6431239at2759"/>
<dbReference type="Proteomes" id="UP000499080">
    <property type="component" value="Unassembled WGS sequence"/>
</dbReference>
<dbReference type="EMBL" id="BGPR01007603">
    <property type="protein sequence ID" value="GBN28124.1"/>
    <property type="molecule type" value="Genomic_DNA"/>
</dbReference>
<organism evidence="1 2">
    <name type="scientific">Araneus ventricosus</name>
    <name type="common">Orbweaver spider</name>
    <name type="synonym">Epeira ventricosa</name>
    <dbReference type="NCBI Taxonomy" id="182803"/>
    <lineage>
        <taxon>Eukaryota</taxon>
        <taxon>Metazoa</taxon>
        <taxon>Ecdysozoa</taxon>
        <taxon>Arthropoda</taxon>
        <taxon>Chelicerata</taxon>
        <taxon>Arachnida</taxon>
        <taxon>Araneae</taxon>
        <taxon>Araneomorphae</taxon>
        <taxon>Entelegynae</taxon>
        <taxon>Araneoidea</taxon>
        <taxon>Araneidae</taxon>
        <taxon>Araneus</taxon>
    </lineage>
</organism>
<protein>
    <submittedName>
        <fullName evidence="1">Uncharacterized protein</fullName>
    </submittedName>
</protein>
<dbReference type="AlphaFoldDB" id="A0A4Y2MP08"/>
<gene>
    <name evidence="1" type="ORF">AVEN_133660_1</name>
</gene>
<comment type="caution">
    <text evidence="1">The sequence shown here is derived from an EMBL/GenBank/DDBJ whole genome shotgun (WGS) entry which is preliminary data.</text>
</comment>
<evidence type="ECO:0000313" key="1">
    <source>
        <dbReference type="EMBL" id="GBN28124.1"/>
    </source>
</evidence>